<reference evidence="8" key="1">
    <citation type="submission" date="2025-08" db="UniProtKB">
        <authorList>
            <consortium name="RefSeq"/>
        </authorList>
    </citation>
    <scope>IDENTIFICATION</scope>
    <source>
        <tissue evidence="8">Total insect</tissue>
    </source>
</reference>
<accession>A0A6P8YB52</accession>
<dbReference type="SMART" id="SM00980">
    <property type="entry name" value="THAP"/>
    <property type="match status" value="1"/>
</dbReference>
<evidence type="ECO:0000256" key="4">
    <source>
        <dbReference type="ARBA" id="ARBA00023125"/>
    </source>
</evidence>
<keyword evidence="2 5" id="KW-0863">Zinc-finger</keyword>
<dbReference type="Pfam" id="PF05485">
    <property type="entry name" value="THAP"/>
    <property type="match status" value="1"/>
</dbReference>
<dbReference type="InterPro" id="IPR021896">
    <property type="entry name" value="THAP9-like_HTH"/>
</dbReference>
<evidence type="ECO:0000256" key="5">
    <source>
        <dbReference type="PROSITE-ProRule" id="PRU00309"/>
    </source>
</evidence>
<dbReference type="GeneID" id="117642616"/>
<protein>
    <submittedName>
        <fullName evidence="8">Uncharacterized protein LOC117642616</fullName>
    </submittedName>
</protein>
<dbReference type="AlphaFoldDB" id="A0A6P8YB52"/>
<dbReference type="Proteomes" id="UP000515158">
    <property type="component" value="Unplaced"/>
</dbReference>
<gene>
    <name evidence="8" type="primary">LOC117642616</name>
</gene>
<sequence length="279" mass="32083">MAKKCEVGSCRSAEFQMPVDCYLVPFPDDKDGRQPLWIEFVKGKGSTWRPGAKSRVCTLHFASHNFFNNGRRRSRLLRTAVPTLEPDLVPSSTLRPSCDAISETSSWSATAKPILPKPSVSLQSNLQTKFNGSSLSDVLNYMKVEEEEYLNKVQLKRSIRGLLIHVDDLCKRFQNDPVKEPELNSMRYILLKVLNNINLSPQEALSMFQNEVAEKNYNHLRRLVKVEKKQFKALVRSFSLSLHFFSQPAYSYIRQKLRGAVPHPRTIQAWYTTIDKYMP</sequence>
<dbReference type="RefSeq" id="XP_034236838.1">
    <property type="nucleotide sequence ID" value="XM_034380947.1"/>
</dbReference>
<dbReference type="OrthoDB" id="10070386at2759"/>
<proteinExistence type="predicted"/>
<dbReference type="KEGG" id="tpal:117642616"/>
<evidence type="ECO:0000256" key="1">
    <source>
        <dbReference type="ARBA" id="ARBA00022723"/>
    </source>
</evidence>
<keyword evidence="4 5" id="KW-0238">DNA-binding</keyword>
<evidence type="ECO:0000259" key="6">
    <source>
        <dbReference type="PROSITE" id="PS50950"/>
    </source>
</evidence>
<dbReference type="PROSITE" id="PS50950">
    <property type="entry name" value="ZF_THAP"/>
    <property type="match status" value="1"/>
</dbReference>
<name>A0A6P8YB52_THRPL</name>
<feature type="domain" description="THAP-type" evidence="6">
    <location>
        <begin position="1"/>
        <end position="85"/>
    </location>
</feature>
<dbReference type="InterPro" id="IPR006612">
    <property type="entry name" value="THAP_Znf"/>
</dbReference>
<dbReference type="GO" id="GO:0003677">
    <property type="term" value="F:DNA binding"/>
    <property type="evidence" value="ECO:0007669"/>
    <property type="project" value="UniProtKB-UniRule"/>
</dbReference>
<keyword evidence="1" id="KW-0479">Metal-binding</keyword>
<organism evidence="8">
    <name type="scientific">Thrips palmi</name>
    <name type="common">Melon thrips</name>
    <dbReference type="NCBI Taxonomy" id="161013"/>
    <lineage>
        <taxon>Eukaryota</taxon>
        <taxon>Metazoa</taxon>
        <taxon>Ecdysozoa</taxon>
        <taxon>Arthropoda</taxon>
        <taxon>Hexapoda</taxon>
        <taxon>Insecta</taxon>
        <taxon>Pterygota</taxon>
        <taxon>Neoptera</taxon>
        <taxon>Paraneoptera</taxon>
        <taxon>Thysanoptera</taxon>
        <taxon>Terebrantia</taxon>
        <taxon>Thripoidea</taxon>
        <taxon>Thripidae</taxon>
        <taxon>Thrips</taxon>
    </lineage>
</organism>
<keyword evidence="3" id="KW-0862">Zinc</keyword>
<dbReference type="InParanoid" id="A0A6P8YB52"/>
<dbReference type="Pfam" id="PF12017">
    <property type="entry name" value="Tnp_P_element"/>
    <property type="match status" value="1"/>
</dbReference>
<evidence type="ECO:0000256" key="3">
    <source>
        <dbReference type="ARBA" id="ARBA00022833"/>
    </source>
</evidence>
<evidence type="ECO:0000256" key="2">
    <source>
        <dbReference type="ARBA" id="ARBA00022771"/>
    </source>
</evidence>
<evidence type="ECO:0000313" key="8">
    <source>
        <dbReference type="RefSeq" id="XP_034236838.1"/>
    </source>
</evidence>
<dbReference type="GO" id="GO:0008270">
    <property type="term" value="F:zinc ion binding"/>
    <property type="evidence" value="ECO:0007669"/>
    <property type="project" value="UniProtKB-KW"/>
</dbReference>
<dbReference type="SUPFAM" id="SSF57716">
    <property type="entry name" value="Glucocorticoid receptor-like (DNA-binding domain)"/>
    <property type="match status" value="1"/>
</dbReference>
<keyword evidence="7" id="KW-1185">Reference proteome</keyword>
<evidence type="ECO:0000313" key="7">
    <source>
        <dbReference type="Proteomes" id="UP000515158"/>
    </source>
</evidence>